<dbReference type="EMBL" id="KZ293742">
    <property type="protein sequence ID" value="PBK80656.1"/>
    <property type="molecule type" value="Genomic_DNA"/>
</dbReference>
<dbReference type="AlphaFoldDB" id="A0A2H3CZC3"/>
<accession>A0A2H3CZC3</accession>
<keyword evidence="1" id="KW-0812">Transmembrane</keyword>
<organism evidence="2 3">
    <name type="scientific">Armillaria gallica</name>
    <name type="common">Bulbous honey fungus</name>
    <name type="synonym">Armillaria bulbosa</name>
    <dbReference type="NCBI Taxonomy" id="47427"/>
    <lineage>
        <taxon>Eukaryota</taxon>
        <taxon>Fungi</taxon>
        <taxon>Dikarya</taxon>
        <taxon>Basidiomycota</taxon>
        <taxon>Agaricomycotina</taxon>
        <taxon>Agaricomycetes</taxon>
        <taxon>Agaricomycetidae</taxon>
        <taxon>Agaricales</taxon>
        <taxon>Marasmiineae</taxon>
        <taxon>Physalacriaceae</taxon>
        <taxon>Armillaria</taxon>
    </lineage>
</organism>
<name>A0A2H3CZC3_ARMGA</name>
<feature type="transmembrane region" description="Helical" evidence="1">
    <location>
        <begin position="190"/>
        <end position="214"/>
    </location>
</feature>
<keyword evidence="1" id="KW-1133">Transmembrane helix</keyword>
<evidence type="ECO:0000313" key="2">
    <source>
        <dbReference type="EMBL" id="PBK80656.1"/>
    </source>
</evidence>
<dbReference type="OMA" id="SYCASGA"/>
<sequence length="350" mass="39086">MTLDIAKLEGSKSAFPKKFRNTPASADTPPHWADFYQLPVENDIIVGTEWIYYLWAVLHRTASPSYCASGALDKTARELCALLTQSGAGDKSIPFKLIITAHIRTKTFHAIYDMLECQGYLQSVCPGLIDDILQEIQASESDNVTFSVDLRRRCKIAGPILEHKMSTLQRVVIRQHRNLNLKNHARFLKCLLRGMLTLAFVFALLVFALSFVGIAPDSRFLNFFSPILPMCPGLVMMTSNASSYACSVVSQVDTMNTDALKLIWAVRDMTGLLALIAESDSLPLTDASRASRFIKAFRTSFLGDRSLLSKLRRFLQELPDWHDKDFAAHYWDDCKRASANDGGDAPQPTA</sequence>
<evidence type="ECO:0000313" key="3">
    <source>
        <dbReference type="Proteomes" id="UP000217790"/>
    </source>
</evidence>
<protein>
    <submittedName>
        <fullName evidence="2">Uncharacterized protein</fullName>
    </submittedName>
</protein>
<keyword evidence="1" id="KW-0472">Membrane</keyword>
<dbReference type="OrthoDB" id="2909401at2759"/>
<proteinExistence type="predicted"/>
<evidence type="ECO:0000256" key="1">
    <source>
        <dbReference type="SAM" id="Phobius"/>
    </source>
</evidence>
<gene>
    <name evidence="2" type="ORF">ARMGADRAFT_1171790</name>
</gene>
<keyword evidence="3" id="KW-1185">Reference proteome</keyword>
<dbReference type="Proteomes" id="UP000217790">
    <property type="component" value="Unassembled WGS sequence"/>
</dbReference>
<dbReference type="InParanoid" id="A0A2H3CZC3"/>
<reference evidence="3" key="1">
    <citation type="journal article" date="2017" name="Nat. Ecol. Evol.">
        <title>Genome expansion and lineage-specific genetic innovations in the forest pathogenic fungi Armillaria.</title>
        <authorList>
            <person name="Sipos G."/>
            <person name="Prasanna A.N."/>
            <person name="Walter M.C."/>
            <person name="O'Connor E."/>
            <person name="Balint B."/>
            <person name="Krizsan K."/>
            <person name="Kiss B."/>
            <person name="Hess J."/>
            <person name="Varga T."/>
            <person name="Slot J."/>
            <person name="Riley R."/>
            <person name="Boka B."/>
            <person name="Rigling D."/>
            <person name="Barry K."/>
            <person name="Lee J."/>
            <person name="Mihaltcheva S."/>
            <person name="LaButti K."/>
            <person name="Lipzen A."/>
            <person name="Waldron R."/>
            <person name="Moloney N.M."/>
            <person name="Sperisen C."/>
            <person name="Kredics L."/>
            <person name="Vagvoelgyi C."/>
            <person name="Patrignani A."/>
            <person name="Fitzpatrick D."/>
            <person name="Nagy I."/>
            <person name="Doyle S."/>
            <person name="Anderson J.B."/>
            <person name="Grigoriev I.V."/>
            <person name="Gueldener U."/>
            <person name="Muensterkoetter M."/>
            <person name="Nagy L.G."/>
        </authorList>
    </citation>
    <scope>NUCLEOTIDE SEQUENCE [LARGE SCALE GENOMIC DNA]</scope>
    <source>
        <strain evidence="3">Ar21-2</strain>
    </source>
</reference>